<keyword evidence="3" id="KW-1185">Reference proteome</keyword>
<name>A0ABQ6QMY1_9BACT</name>
<organism evidence="2 3">
    <name type="scientific">Corallococcus caeni</name>
    <dbReference type="NCBI Taxonomy" id="3082388"/>
    <lineage>
        <taxon>Bacteria</taxon>
        <taxon>Pseudomonadati</taxon>
        <taxon>Myxococcota</taxon>
        <taxon>Myxococcia</taxon>
        <taxon>Myxococcales</taxon>
        <taxon>Cystobacterineae</taxon>
        <taxon>Myxococcaceae</taxon>
        <taxon>Corallococcus</taxon>
    </lineage>
</organism>
<reference evidence="2 3" key="1">
    <citation type="journal article" date="2024" name="Arch. Microbiol.">
        <title>Corallococcus caeni sp. nov., a novel myxobacterium isolated from activated sludge.</title>
        <authorList>
            <person name="Tomita S."/>
            <person name="Nakai R."/>
            <person name="Kuroda K."/>
            <person name="Kurashita H."/>
            <person name="Hatamoto M."/>
            <person name="Yamaguchi T."/>
            <person name="Narihiro T."/>
        </authorList>
    </citation>
    <scope>NUCLEOTIDE SEQUENCE [LARGE SCALE GENOMIC DNA]</scope>
    <source>
        <strain evidence="2 3">NO1</strain>
    </source>
</reference>
<dbReference type="SUPFAM" id="SSF46458">
    <property type="entry name" value="Globin-like"/>
    <property type="match status" value="1"/>
</dbReference>
<evidence type="ECO:0000256" key="1">
    <source>
        <dbReference type="SAM" id="SignalP"/>
    </source>
</evidence>
<feature type="signal peptide" evidence="1">
    <location>
        <begin position="1"/>
        <end position="17"/>
    </location>
</feature>
<evidence type="ECO:0000313" key="3">
    <source>
        <dbReference type="Proteomes" id="UP001342631"/>
    </source>
</evidence>
<gene>
    <name evidence="2" type="ORF">ASNO1_14630</name>
</gene>
<evidence type="ECO:0008006" key="4">
    <source>
        <dbReference type="Google" id="ProtNLM"/>
    </source>
</evidence>
<protein>
    <recommendedName>
        <fullName evidence="4">Group 1 truncated hemoglobin</fullName>
    </recommendedName>
</protein>
<proteinExistence type="predicted"/>
<dbReference type="Gene3D" id="1.10.490.10">
    <property type="entry name" value="Globins"/>
    <property type="match status" value="1"/>
</dbReference>
<accession>A0ABQ6QMY1</accession>
<dbReference type="RefSeq" id="WP_338275686.1">
    <property type="nucleotide sequence ID" value="NZ_BTTX01000001.1"/>
</dbReference>
<keyword evidence="1" id="KW-0732">Signal</keyword>
<sequence>MRNTFAALALASAALLAGCGDDDDNDMPDAGAGYMPTGTGPGTSLRCTSSNKNAWDTFGANAFVAVNKSIIAKTLAELKGISGTANLGESFTHIGDASKGPAYADDAATFEGKLAAFLVYAYGGPESIMYTDGKTYAGPQNMAAAHLGMAITNSQYDYFIANMVVPALTDNGVTSADVSSCFAPIVTDAAFKASIVGK</sequence>
<dbReference type="InterPro" id="IPR012292">
    <property type="entry name" value="Globin/Proto"/>
</dbReference>
<dbReference type="PROSITE" id="PS51257">
    <property type="entry name" value="PROKAR_LIPOPROTEIN"/>
    <property type="match status" value="1"/>
</dbReference>
<comment type="caution">
    <text evidence="2">The sequence shown here is derived from an EMBL/GenBank/DDBJ whole genome shotgun (WGS) entry which is preliminary data.</text>
</comment>
<evidence type="ECO:0000313" key="2">
    <source>
        <dbReference type="EMBL" id="GMU05211.1"/>
    </source>
</evidence>
<dbReference type="InterPro" id="IPR009050">
    <property type="entry name" value="Globin-like_sf"/>
</dbReference>
<dbReference type="EMBL" id="BTTX01000001">
    <property type="protein sequence ID" value="GMU05211.1"/>
    <property type="molecule type" value="Genomic_DNA"/>
</dbReference>
<dbReference type="Proteomes" id="UP001342631">
    <property type="component" value="Unassembled WGS sequence"/>
</dbReference>
<feature type="chain" id="PRO_5045398695" description="Group 1 truncated hemoglobin" evidence="1">
    <location>
        <begin position="18"/>
        <end position="198"/>
    </location>
</feature>